<dbReference type="RefSeq" id="WP_394848202.1">
    <property type="nucleotide sequence ID" value="NZ_CP089982.1"/>
</dbReference>
<evidence type="ECO:0000256" key="6">
    <source>
        <dbReference type="SAM" id="Phobius"/>
    </source>
</evidence>
<name>A0ABZ2KKH4_9BACT</name>
<protein>
    <submittedName>
        <fullName evidence="8">Serine/threonine protein kinase</fullName>
    </submittedName>
</protein>
<keyword evidence="4" id="KW-0067">ATP-binding</keyword>
<dbReference type="Proteomes" id="UP001379533">
    <property type="component" value="Chromosome"/>
</dbReference>
<keyword evidence="6" id="KW-0472">Membrane</keyword>
<sequence>MTQNPFPQRGPQRLGRYTVFAEIASGGMASVHLGRLMGSAGFSRTVAIKRLHPHLARNPDFVAMFLDEARLVSRIRHPNVVHTLDVVSDENELLIVMEYIQGESLARIIRAASTQGMKLPPTVASAILVGALDGLHAAHEATSERGTPLNIVHRDISPQNIIVGSDGVPRVLDFGVAKAAGRVHETKDGSVKGKFAYMSPEQLGRSDVDRRTDVFAAAIVLWETLTGERLFDGDNLAEIVNAVVNKEVPPPSSRVPELTPELDAVVMRGLAREADRRYASAHEFAVALEQVCRPASAREVGEWIEFLVGNTLRANRSLVERIESETSQPSEVPVFSNAATEMASAVTATPRPREQDPSFHSGSHSRSIAASASSLSASSSSFQSNVHGPGPRVPAFLQPFQESIVPWWKALGALALVTLVGLAGIYTMVQLWKPAKGNEPIAPVPSAAAPPPAVATETAAAPAPVPTAPAASASAPSEAASATAVPTDTATAPTSTSRKHRPHTGGASSASVDCENPFIIDSSGIKRPKPQCFGSK</sequence>
<dbReference type="PROSITE" id="PS00109">
    <property type="entry name" value="PROTEIN_KINASE_TYR"/>
    <property type="match status" value="1"/>
</dbReference>
<organism evidence="8 9">
    <name type="scientific">Pendulispora brunnea</name>
    <dbReference type="NCBI Taxonomy" id="2905690"/>
    <lineage>
        <taxon>Bacteria</taxon>
        <taxon>Pseudomonadati</taxon>
        <taxon>Myxococcota</taxon>
        <taxon>Myxococcia</taxon>
        <taxon>Myxococcales</taxon>
        <taxon>Sorangiineae</taxon>
        <taxon>Pendulisporaceae</taxon>
        <taxon>Pendulispora</taxon>
    </lineage>
</organism>
<keyword evidence="6" id="KW-1133">Transmembrane helix</keyword>
<feature type="compositionally biased region" description="Low complexity" evidence="5">
    <location>
        <begin position="454"/>
        <end position="496"/>
    </location>
</feature>
<dbReference type="Pfam" id="PF00069">
    <property type="entry name" value="Pkinase"/>
    <property type="match status" value="1"/>
</dbReference>
<evidence type="ECO:0000313" key="8">
    <source>
        <dbReference type="EMBL" id="WXA97580.1"/>
    </source>
</evidence>
<keyword evidence="8" id="KW-0723">Serine/threonine-protein kinase</keyword>
<dbReference type="InterPro" id="IPR011009">
    <property type="entry name" value="Kinase-like_dom_sf"/>
</dbReference>
<evidence type="ECO:0000259" key="7">
    <source>
        <dbReference type="PROSITE" id="PS50011"/>
    </source>
</evidence>
<evidence type="ECO:0000313" key="9">
    <source>
        <dbReference type="Proteomes" id="UP001379533"/>
    </source>
</evidence>
<dbReference type="PROSITE" id="PS50011">
    <property type="entry name" value="PROTEIN_KINASE_DOM"/>
    <property type="match status" value="1"/>
</dbReference>
<accession>A0ABZ2KKH4</accession>
<proteinExistence type="predicted"/>
<reference evidence="8 9" key="1">
    <citation type="submission" date="2021-12" db="EMBL/GenBank/DDBJ databases">
        <title>Discovery of the Pendulisporaceae a myxobacterial family with distinct sporulation behavior and unique specialized metabolism.</title>
        <authorList>
            <person name="Garcia R."/>
            <person name="Popoff A."/>
            <person name="Bader C.D."/>
            <person name="Loehr J."/>
            <person name="Walesch S."/>
            <person name="Walt C."/>
            <person name="Boldt J."/>
            <person name="Bunk B."/>
            <person name="Haeckl F.J.F.P.J."/>
            <person name="Gunesch A.P."/>
            <person name="Birkelbach J."/>
            <person name="Nuebel U."/>
            <person name="Pietschmann T."/>
            <person name="Bach T."/>
            <person name="Mueller R."/>
        </authorList>
    </citation>
    <scope>NUCLEOTIDE SEQUENCE [LARGE SCALE GENOMIC DNA]</scope>
    <source>
        <strain evidence="8 9">MSr12523</strain>
    </source>
</reference>
<keyword evidence="6" id="KW-0812">Transmembrane</keyword>
<feature type="transmembrane region" description="Helical" evidence="6">
    <location>
        <begin position="407"/>
        <end position="429"/>
    </location>
</feature>
<dbReference type="SUPFAM" id="SSF56112">
    <property type="entry name" value="Protein kinase-like (PK-like)"/>
    <property type="match status" value="1"/>
</dbReference>
<dbReference type="InterPro" id="IPR000719">
    <property type="entry name" value="Prot_kinase_dom"/>
</dbReference>
<dbReference type="GO" id="GO:0004674">
    <property type="term" value="F:protein serine/threonine kinase activity"/>
    <property type="evidence" value="ECO:0007669"/>
    <property type="project" value="UniProtKB-KW"/>
</dbReference>
<evidence type="ECO:0000256" key="4">
    <source>
        <dbReference type="ARBA" id="ARBA00022840"/>
    </source>
</evidence>
<dbReference type="PANTHER" id="PTHR43289">
    <property type="entry name" value="MITOGEN-ACTIVATED PROTEIN KINASE KINASE KINASE 20-RELATED"/>
    <property type="match status" value="1"/>
</dbReference>
<dbReference type="Gene3D" id="3.30.200.20">
    <property type="entry name" value="Phosphorylase Kinase, domain 1"/>
    <property type="match status" value="1"/>
</dbReference>
<keyword evidence="2" id="KW-0547">Nucleotide-binding</keyword>
<evidence type="ECO:0000256" key="1">
    <source>
        <dbReference type="ARBA" id="ARBA00022679"/>
    </source>
</evidence>
<dbReference type="PANTHER" id="PTHR43289:SF6">
    <property type="entry name" value="SERINE_THREONINE-PROTEIN KINASE NEKL-3"/>
    <property type="match status" value="1"/>
</dbReference>
<feature type="domain" description="Protein kinase" evidence="7">
    <location>
        <begin position="17"/>
        <end position="291"/>
    </location>
</feature>
<keyword evidence="3 8" id="KW-0418">Kinase</keyword>
<gene>
    <name evidence="8" type="ORF">LZC95_12135</name>
</gene>
<evidence type="ECO:0000256" key="2">
    <source>
        <dbReference type="ARBA" id="ARBA00022741"/>
    </source>
</evidence>
<dbReference type="CDD" id="cd14014">
    <property type="entry name" value="STKc_PknB_like"/>
    <property type="match status" value="1"/>
</dbReference>
<keyword evidence="1" id="KW-0808">Transferase</keyword>
<keyword evidence="9" id="KW-1185">Reference proteome</keyword>
<evidence type="ECO:0000256" key="5">
    <source>
        <dbReference type="SAM" id="MobiDB-lite"/>
    </source>
</evidence>
<feature type="region of interest" description="Disordered" evidence="5">
    <location>
        <begin position="343"/>
        <end position="365"/>
    </location>
</feature>
<feature type="region of interest" description="Disordered" evidence="5">
    <location>
        <begin position="443"/>
        <end position="514"/>
    </location>
</feature>
<dbReference type="Gene3D" id="1.10.510.10">
    <property type="entry name" value="Transferase(Phosphotransferase) domain 1"/>
    <property type="match status" value="1"/>
</dbReference>
<evidence type="ECO:0000256" key="3">
    <source>
        <dbReference type="ARBA" id="ARBA00022777"/>
    </source>
</evidence>
<dbReference type="EMBL" id="CP089982">
    <property type="protein sequence ID" value="WXA97580.1"/>
    <property type="molecule type" value="Genomic_DNA"/>
</dbReference>
<dbReference type="InterPro" id="IPR008266">
    <property type="entry name" value="Tyr_kinase_AS"/>
</dbReference>